<comment type="similarity">
    <text evidence="1 4">Belongs to the tRNA nucleotidyltransferase/poly(A) polymerase family.</text>
</comment>
<evidence type="ECO:0000313" key="7">
    <source>
        <dbReference type="Proteomes" id="UP000554235"/>
    </source>
</evidence>
<dbReference type="CDD" id="cd05398">
    <property type="entry name" value="NT_ClassII-CCAase"/>
    <property type="match status" value="1"/>
</dbReference>
<comment type="caution">
    <text evidence="6">The sequence shown here is derived from an EMBL/GenBank/DDBJ whole genome shotgun (WGS) entry which is preliminary data.</text>
</comment>
<evidence type="ECO:0000256" key="4">
    <source>
        <dbReference type="RuleBase" id="RU003953"/>
    </source>
</evidence>
<dbReference type="PANTHER" id="PTHR13734">
    <property type="entry name" value="TRNA-NUCLEOTIDYLTRANSFERASE"/>
    <property type="match status" value="1"/>
</dbReference>
<evidence type="ECO:0000256" key="2">
    <source>
        <dbReference type="ARBA" id="ARBA00022679"/>
    </source>
</evidence>
<keyword evidence="2 4" id="KW-0808">Transferase</keyword>
<sequence>MEGNRSVIAMTRHPFISPFYTLRMKPSSGVKSTKLMGSRGHHEAVNAARRHSLRLSSSQPDSIDLLPAEELLRDLLLGCRQHLATKELEIWITGGWVRDRLLGIACSDLDIALSTMTGVQFGNLLTEFLKQNEASYRQRALDLGVEFNEFNGFHTTKKNLDKSKKLETAVGRIFGLDLDLVNLRKEVYDSDCRTPEMEFGTAEEDAFRRDATVNALFFDLVNKKVVDFTRKGLDDLSAGIMRTPLKPKQTFLDDPLRVLRLIRIGSKLGFTFETTTLDCMRDHKVHVALDEKVSRERVGIEVFKMTRNPYPELSFSLIHKANLYGTVFLSLRSPLYDALCLVFPQGTEELWPAVWPRAIKTITTLSQDPTRCFWPLIQCEEHKGMVWALVAYSPLAGLDTKNHKLAVDEAVHAIKGTRQLYKLIEASLGNLNSIRSTVELMASDTPSRGTVGMRIRKWGVSWGLQVLFSALGEIICLRTQDQSSDLSEEDISLVLQRHEALLSFARKERLDMVTSMKPMLDGNAIKRVFGVTKGGPFLARATEDLLEWQLDHEGADRSAAEAWLLGQRSKLGVPMADI</sequence>
<dbReference type="EMBL" id="JAADYS010001844">
    <property type="protein sequence ID" value="KAF4460855.1"/>
    <property type="molecule type" value="Genomic_DNA"/>
</dbReference>
<reference evidence="6 7" key="1">
    <citation type="submission" date="2020-01" db="EMBL/GenBank/DDBJ databases">
        <title>Identification and distribution of gene clusters putatively required for synthesis of sphingolipid metabolism inhibitors in phylogenetically diverse species of the filamentous fungus Fusarium.</title>
        <authorList>
            <person name="Kim H.-S."/>
            <person name="Busman M."/>
            <person name="Brown D.W."/>
            <person name="Divon H."/>
            <person name="Uhlig S."/>
            <person name="Proctor R.H."/>
        </authorList>
    </citation>
    <scope>NUCLEOTIDE SEQUENCE [LARGE SCALE GENOMIC DNA]</scope>
    <source>
        <strain evidence="6 7">NRRL 20459</strain>
    </source>
</reference>
<protein>
    <submittedName>
        <fullName evidence="6">Poly A polymerase head domain</fullName>
    </submittedName>
</protein>
<dbReference type="GO" id="GO:0052929">
    <property type="term" value="F:ATP:3'-cytidine-cytidine-tRNA adenylyltransferase activity"/>
    <property type="evidence" value="ECO:0007669"/>
    <property type="project" value="TreeGrafter"/>
</dbReference>
<proteinExistence type="inferred from homology"/>
<organism evidence="6 7">
    <name type="scientific">Fusarium albosuccineum</name>
    <dbReference type="NCBI Taxonomy" id="1237068"/>
    <lineage>
        <taxon>Eukaryota</taxon>
        <taxon>Fungi</taxon>
        <taxon>Dikarya</taxon>
        <taxon>Ascomycota</taxon>
        <taxon>Pezizomycotina</taxon>
        <taxon>Sordariomycetes</taxon>
        <taxon>Hypocreomycetidae</taxon>
        <taxon>Hypocreales</taxon>
        <taxon>Nectriaceae</taxon>
        <taxon>Fusarium</taxon>
        <taxon>Fusarium decemcellulare species complex</taxon>
    </lineage>
</organism>
<evidence type="ECO:0000313" key="6">
    <source>
        <dbReference type="EMBL" id="KAF4460855.1"/>
    </source>
</evidence>
<evidence type="ECO:0000256" key="3">
    <source>
        <dbReference type="ARBA" id="ARBA00022884"/>
    </source>
</evidence>
<dbReference type="AlphaFoldDB" id="A0A8H4L0J8"/>
<dbReference type="GO" id="GO:0052927">
    <property type="term" value="F:CC tRNA cytidylyltransferase activity"/>
    <property type="evidence" value="ECO:0007669"/>
    <property type="project" value="TreeGrafter"/>
</dbReference>
<dbReference type="OrthoDB" id="445712at2759"/>
<dbReference type="Gene3D" id="1.10.3090.10">
    <property type="entry name" value="cca-adding enzyme, domain 2"/>
    <property type="match status" value="1"/>
</dbReference>
<accession>A0A8H4L0J8</accession>
<dbReference type="InterPro" id="IPR043519">
    <property type="entry name" value="NT_sf"/>
</dbReference>
<dbReference type="PANTHER" id="PTHR13734:SF5">
    <property type="entry name" value="CCA TRNA NUCLEOTIDYLTRANSFERASE, MITOCHONDRIAL"/>
    <property type="match status" value="1"/>
</dbReference>
<keyword evidence="7" id="KW-1185">Reference proteome</keyword>
<dbReference type="Pfam" id="PF01743">
    <property type="entry name" value="PolyA_pol"/>
    <property type="match status" value="1"/>
</dbReference>
<evidence type="ECO:0000259" key="5">
    <source>
        <dbReference type="Pfam" id="PF01743"/>
    </source>
</evidence>
<dbReference type="SUPFAM" id="SSF81301">
    <property type="entry name" value="Nucleotidyltransferase"/>
    <property type="match status" value="1"/>
</dbReference>
<dbReference type="InterPro" id="IPR002646">
    <property type="entry name" value="PolA_pol_head_dom"/>
</dbReference>
<feature type="domain" description="Poly A polymerase head" evidence="5">
    <location>
        <begin position="90"/>
        <end position="242"/>
    </location>
</feature>
<dbReference type="GO" id="GO:0003723">
    <property type="term" value="F:RNA binding"/>
    <property type="evidence" value="ECO:0007669"/>
    <property type="project" value="UniProtKB-KW"/>
</dbReference>
<keyword evidence="3 4" id="KW-0694">RNA-binding</keyword>
<dbReference type="Gene3D" id="3.30.460.10">
    <property type="entry name" value="Beta Polymerase, domain 2"/>
    <property type="match status" value="1"/>
</dbReference>
<evidence type="ECO:0000256" key="1">
    <source>
        <dbReference type="ARBA" id="ARBA00007265"/>
    </source>
</evidence>
<dbReference type="SUPFAM" id="SSF81891">
    <property type="entry name" value="Poly A polymerase C-terminal region-like"/>
    <property type="match status" value="1"/>
</dbReference>
<dbReference type="GO" id="GO:0001680">
    <property type="term" value="P:tRNA 3'-terminal CCA addition"/>
    <property type="evidence" value="ECO:0007669"/>
    <property type="project" value="TreeGrafter"/>
</dbReference>
<name>A0A8H4L0J8_9HYPO</name>
<gene>
    <name evidence="6" type="ORF">FALBO_12352</name>
</gene>
<dbReference type="Proteomes" id="UP000554235">
    <property type="component" value="Unassembled WGS sequence"/>
</dbReference>